<dbReference type="AlphaFoldDB" id="A0A438IX72"/>
<sequence length="127" mass="13762">MGCRGSACVEVMTTLHGNAPSFRRRVEGCVPPEGSNLCSQSGFTFLDQSRGKIGSVFKEIGMRHFMTRCHLHCHHCSDSASGLTYMLHGHSEIAPLAVVQTTIIDDAHDGFAIWDDLEGMPMASLPG</sequence>
<evidence type="ECO:0000313" key="2">
    <source>
        <dbReference type="Proteomes" id="UP000288805"/>
    </source>
</evidence>
<name>A0A438IX72_VITVI</name>
<evidence type="ECO:0000313" key="1">
    <source>
        <dbReference type="EMBL" id="RVX01306.1"/>
    </source>
</evidence>
<accession>A0A438IX72</accession>
<organism evidence="1 2">
    <name type="scientific">Vitis vinifera</name>
    <name type="common">Grape</name>
    <dbReference type="NCBI Taxonomy" id="29760"/>
    <lineage>
        <taxon>Eukaryota</taxon>
        <taxon>Viridiplantae</taxon>
        <taxon>Streptophyta</taxon>
        <taxon>Embryophyta</taxon>
        <taxon>Tracheophyta</taxon>
        <taxon>Spermatophyta</taxon>
        <taxon>Magnoliopsida</taxon>
        <taxon>eudicotyledons</taxon>
        <taxon>Gunneridae</taxon>
        <taxon>Pentapetalae</taxon>
        <taxon>rosids</taxon>
        <taxon>Vitales</taxon>
        <taxon>Vitaceae</taxon>
        <taxon>Viteae</taxon>
        <taxon>Vitis</taxon>
    </lineage>
</organism>
<dbReference type="EMBL" id="QGNW01000076">
    <property type="protein sequence ID" value="RVX01306.1"/>
    <property type="molecule type" value="Genomic_DNA"/>
</dbReference>
<comment type="caution">
    <text evidence="1">The sequence shown here is derived from an EMBL/GenBank/DDBJ whole genome shotgun (WGS) entry which is preliminary data.</text>
</comment>
<proteinExistence type="predicted"/>
<dbReference type="Proteomes" id="UP000288805">
    <property type="component" value="Unassembled WGS sequence"/>
</dbReference>
<gene>
    <name evidence="1" type="ORF">CK203_031229</name>
</gene>
<reference evidence="1 2" key="1">
    <citation type="journal article" date="2018" name="PLoS Genet.">
        <title>Population sequencing reveals clonal diversity and ancestral inbreeding in the grapevine cultivar Chardonnay.</title>
        <authorList>
            <person name="Roach M.J."/>
            <person name="Johnson D.L."/>
            <person name="Bohlmann J."/>
            <person name="van Vuuren H.J."/>
            <person name="Jones S.J."/>
            <person name="Pretorius I.S."/>
            <person name="Schmidt S.A."/>
            <person name="Borneman A.R."/>
        </authorList>
    </citation>
    <scope>NUCLEOTIDE SEQUENCE [LARGE SCALE GENOMIC DNA]</scope>
    <source>
        <strain evidence="2">cv. Chardonnay</strain>
        <tissue evidence="1">Leaf</tissue>
    </source>
</reference>
<protein>
    <submittedName>
        <fullName evidence="1">Uncharacterized protein</fullName>
    </submittedName>
</protein>